<accession>A0A8H5TWL6</accession>
<comment type="caution">
    <text evidence="1">The sequence shown here is derived from an EMBL/GenBank/DDBJ whole genome shotgun (WGS) entry which is preliminary data.</text>
</comment>
<gene>
    <name evidence="1" type="ORF">FCIRC_7313</name>
</gene>
<protein>
    <submittedName>
        <fullName evidence="1">Uncharacterized protein</fullName>
    </submittedName>
</protein>
<evidence type="ECO:0000313" key="1">
    <source>
        <dbReference type="EMBL" id="KAF5675697.1"/>
    </source>
</evidence>
<sequence>MPSKTESHSPMSVRDFKRQLDQALGLTENYLSELADRLDPDSSFFDFSEYFSDNQSDTSTGQKPPPNRTPHELGHLALQFFYVLGVLQALDKKLHKDIALWMECFCVNCDFIHELEYLCNCREECSGPPKGLSIKKIRVWLRDALSEFYEASLSSEVLEAIQQSRIAHYQPAIAELDASCTCRPGEESQEDQCLNGCICELQDTSVQPEAVYADAITLSPTSYYTDPTAGGISAESEAVAGEPRNSEDALLIELNRCRSRFTID</sequence>
<evidence type="ECO:0000313" key="2">
    <source>
        <dbReference type="Proteomes" id="UP000572754"/>
    </source>
</evidence>
<reference evidence="2" key="1">
    <citation type="journal article" date="2020" name="BMC Genomics">
        <title>Correction to: Identification and distribution of gene clusters required for synthesis of sphingolipid metabolism inhibitors in diverse species of the filamentous fungus Fusarium.</title>
        <authorList>
            <person name="Kim H.S."/>
            <person name="Lohmar J.M."/>
            <person name="Busman M."/>
            <person name="Brown D.W."/>
            <person name="Naumann T.A."/>
            <person name="Divon H.H."/>
            <person name="Lysoe E."/>
            <person name="Uhlig S."/>
            <person name="Proctor R.H."/>
        </authorList>
    </citation>
    <scope>NUCLEOTIDE SEQUENCE [LARGE SCALE GENOMIC DNA]</scope>
    <source>
        <strain evidence="2">NRRL 25331</strain>
    </source>
</reference>
<dbReference type="AlphaFoldDB" id="A0A8H5TWL6"/>
<organism evidence="1 2">
    <name type="scientific">Fusarium circinatum</name>
    <name type="common">Pitch canker fungus</name>
    <name type="synonym">Gibberella circinata</name>
    <dbReference type="NCBI Taxonomy" id="48490"/>
    <lineage>
        <taxon>Eukaryota</taxon>
        <taxon>Fungi</taxon>
        <taxon>Dikarya</taxon>
        <taxon>Ascomycota</taxon>
        <taxon>Pezizomycotina</taxon>
        <taxon>Sordariomycetes</taxon>
        <taxon>Hypocreomycetidae</taxon>
        <taxon>Hypocreales</taxon>
        <taxon>Nectriaceae</taxon>
        <taxon>Fusarium</taxon>
        <taxon>Fusarium fujikuroi species complex</taxon>
    </lineage>
</organism>
<keyword evidence="2" id="KW-1185">Reference proteome</keyword>
<reference evidence="1 2" key="2">
    <citation type="submission" date="2020-05" db="EMBL/GenBank/DDBJ databases">
        <title>Identification and distribution of gene clusters putatively required for synthesis of sphingolipid metabolism inhibitors in phylogenetically diverse species of the filamentous fungus Fusarium.</title>
        <authorList>
            <person name="Kim H.-S."/>
            <person name="Busman M."/>
            <person name="Brown D.W."/>
            <person name="Divon H."/>
            <person name="Uhlig S."/>
            <person name="Proctor R.H."/>
        </authorList>
    </citation>
    <scope>NUCLEOTIDE SEQUENCE [LARGE SCALE GENOMIC DNA]</scope>
    <source>
        <strain evidence="1 2">NRRL 25331</strain>
    </source>
</reference>
<proteinExistence type="predicted"/>
<dbReference type="EMBL" id="JAAQPE010000241">
    <property type="protein sequence ID" value="KAF5675697.1"/>
    <property type="molecule type" value="Genomic_DNA"/>
</dbReference>
<name>A0A8H5TWL6_FUSCI</name>
<dbReference type="Proteomes" id="UP000572754">
    <property type="component" value="Unassembled WGS sequence"/>
</dbReference>